<dbReference type="PRINTS" id="PR01776">
    <property type="entry name" value="HPOMPFAMILY"/>
</dbReference>
<dbReference type="EMBL" id="LT633106">
    <property type="protein sequence ID" value="SFZ71225.1"/>
    <property type="molecule type" value="Genomic_DNA"/>
</dbReference>
<name>A0A1M4NH81_HELFE</name>
<protein>
    <submittedName>
        <fullName evidence="1">OMP90</fullName>
    </submittedName>
</protein>
<evidence type="ECO:0000313" key="1">
    <source>
        <dbReference type="EMBL" id="SFZ71225.1"/>
    </source>
</evidence>
<organism evidence="1">
    <name type="scientific">Helicobacter felis</name>
    <dbReference type="NCBI Taxonomy" id="214"/>
    <lineage>
        <taxon>Bacteria</taxon>
        <taxon>Pseudomonadati</taxon>
        <taxon>Campylobacterota</taxon>
        <taxon>Epsilonproteobacteria</taxon>
        <taxon>Campylobacterales</taxon>
        <taxon>Helicobacteraceae</taxon>
        <taxon>Helicobacter</taxon>
    </lineage>
</organism>
<dbReference type="RefSeq" id="WP_104682462.1">
    <property type="nucleotide sequence ID" value="NZ_FZKF01000016.1"/>
</dbReference>
<gene>
    <name evidence="1" type="primary">omp90</name>
</gene>
<reference evidence="1" key="1">
    <citation type="submission" date="2016-10" db="EMBL/GenBank/DDBJ databases">
        <title>Proteomic and phylogenetic analysis of the outer membrane protein repertoire of gastric Helicobacter species.</title>
        <authorList>
            <person name="Joosten M."/>
        </authorList>
    </citation>
    <scope>NUCLEOTIDE SEQUENCE</scope>
    <source>
        <strain evidence="1">DS1</strain>
    </source>
</reference>
<dbReference type="InterPro" id="IPR002718">
    <property type="entry name" value="OMP_Helicobacter"/>
</dbReference>
<proteinExistence type="predicted"/>
<dbReference type="Pfam" id="PF01856">
    <property type="entry name" value="HP_OMP"/>
    <property type="match status" value="1"/>
</dbReference>
<dbReference type="AlphaFoldDB" id="A0A1M4NH81"/>
<accession>A0A1M4NH81</accession>
<sequence length="274" mass="29717">MRIKSPVALFLTSLLGATDGSGIFIGGGYQQGKAQLRMQDGGQRTEVDAPIRGFGLQLGYQFFIGRFVGIKAYGFFDYAHTSGIHFNRQDTASSDPVRCDFKGGSPITFPAPGIPPLPGVPNKGIPVPAPKFNMPNCQVNVMGILQQLVGTNKPVEPNMLTYGGGADLIINLINNQAIALGVFGGVQLAGNSWLLATPDFSDLALTYAGLNKSPTAFQYLLNVGGRLRILKHSSVEGGIKFPMLKNNPFLQTKNEGTLYIRRLYSWYVNYTFTF</sequence>